<feature type="DNA-binding region" description="H-T-H motif" evidence="4">
    <location>
        <begin position="35"/>
        <end position="54"/>
    </location>
</feature>
<dbReference type="Proteomes" id="UP000246410">
    <property type="component" value="Unassembled WGS sequence"/>
</dbReference>
<gene>
    <name evidence="6" type="ORF">DFR69_105177</name>
</gene>
<feature type="domain" description="HTH tetR-type" evidence="5">
    <location>
        <begin position="12"/>
        <end position="72"/>
    </location>
</feature>
<dbReference type="InterPro" id="IPR023772">
    <property type="entry name" value="DNA-bd_HTH_TetR-type_CS"/>
</dbReference>
<keyword evidence="1" id="KW-0805">Transcription regulation</keyword>
<dbReference type="GO" id="GO:0003700">
    <property type="term" value="F:DNA-binding transcription factor activity"/>
    <property type="evidence" value="ECO:0007669"/>
    <property type="project" value="TreeGrafter"/>
</dbReference>
<evidence type="ECO:0000256" key="2">
    <source>
        <dbReference type="ARBA" id="ARBA00023125"/>
    </source>
</evidence>
<sequence length="189" mass="20890">MTVGGLRERSKARRRVAIQTAAYQLFAERGFDATSIAEIAELAEVSPRTVTLYFPTKLELALAHFTAQVDGLAETLQNRPEGQGILDTVEAWLRHREVTRDGFDELYNRMLHANPQLEALCRGRLTDVIHEGARLLAEERGWDPDDLAPRMLAATVASVISELAHRSEPGDLERAMAFIRAAAATLPSA</sequence>
<evidence type="ECO:0000313" key="7">
    <source>
        <dbReference type="Proteomes" id="UP000246410"/>
    </source>
</evidence>
<dbReference type="SUPFAM" id="SSF46689">
    <property type="entry name" value="Homeodomain-like"/>
    <property type="match status" value="1"/>
</dbReference>
<keyword evidence="2 4" id="KW-0238">DNA-binding</keyword>
<evidence type="ECO:0000259" key="5">
    <source>
        <dbReference type="PROSITE" id="PS50977"/>
    </source>
</evidence>
<dbReference type="GO" id="GO:0000976">
    <property type="term" value="F:transcription cis-regulatory region binding"/>
    <property type="evidence" value="ECO:0007669"/>
    <property type="project" value="TreeGrafter"/>
</dbReference>
<dbReference type="InterPro" id="IPR001647">
    <property type="entry name" value="HTH_TetR"/>
</dbReference>
<keyword evidence="7" id="KW-1185">Reference proteome</keyword>
<dbReference type="AlphaFoldDB" id="A0A317NJZ8"/>
<dbReference type="InterPro" id="IPR050109">
    <property type="entry name" value="HTH-type_TetR-like_transc_reg"/>
</dbReference>
<dbReference type="PRINTS" id="PR00455">
    <property type="entry name" value="HTHTETR"/>
</dbReference>
<keyword evidence="3" id="KW-0804">Transcription</keyword>
<dbReference type="Pfam" id="PF00440">
    <property type="entry name" value="TetR_N"/>
    <property type="match status" value="1"/>
</dbReference>
<organism evidence="6 7">
    <name type="scientific">Nocardia neocaledoniensis</name>
    <dbReference type="NCBI Taxonomy" id="236511"/>
    <lineage>
        <taxon>Bacteria</taxon>
        <taxon>Bacillati</taxon>
        <taxon>Actinomycetota</taxon>
        <taxon>Actinomycetes</taxon>
        <taxon>Mycobacteriales</taxon>
        <taxon>Nocardiaceae</taxon>
        <taxon>Nocardia</taxon>
    </lineage>
</organism>
<proteinExistence type="predicted"/>
<evidence type="ECO:0000313" key="6">
    <source>
        <dbReference type="EMBL" id="PWV75103.1"/>
    </source>
</evidence>
<dbReference type="PANTHER" id="PTHR30055:SF234">
    <property type="entry name" value="HTH-TYPE TRANSCRIPTIONAL REGULATOR BETI"/>
    <property type="match status" value="1"/>
</dbReference>
<evidence type="ECO:0000256" key="3">
    <source>
        <dbReference type="ARBA" id="ARBA00023163"/>
    </source>
</evidence>
<reference evidence="6 7" key="1">
    <citation type="submission" date="2018-05" db="EMBL/GenBank/DDBJ databases">
        <title>Genomic Encyclopedia of Type Strains, Phase IV (KMG-IV): sequencing the most valuable type-strain genomes for metagenomic binning, comparative biology and taxonomic classification.</title>
        <authorList>
            <person name="Goeker M."/>
        </authorList>
    </citation>
    <scope>NUCLEOTIDE SEQUENCE [LARGE SCALE GENOMIC DNA]</scope>
    <source>
        <strain evidence="6 7">DSM 44717</strain>
    </source>
</reference>
<dbReference type="PROSITE" id="PS01081">
    <property type="entry name" value="HTH_TETR_1"/>
    <property type="match status" value="1"/>
</dbReference>
<evidence type="ECO:0000256" key="4">
    <source>
        <dbReference type="PROSITE-ProRule" id="PRU00335"/>
    </source>
</evidence>
<dbReference type="EMBL" id="QGTL01000005">
    <property type="protein sequence ID" value="PWV75103.1"/>
    <property type="molecule type" value="Genomic_DNA"/>
</dbReference>
<dbReference type="Gene3D" id="1.10.357.10">
    <property type="entry name" value="Tetracycline Repressor, domain 2"/>
    <property type="match status" value="1"/>
</dbReference>
<dbReference type="PROSITE" id="PS50977">
    <property type="entry name" value="HTH_TETR_2"/>
    <property type="match status" value="1"/>
</dbReference>
<evidence type="ECO:0000256" key="1">
    <source>
        <dbReference type="ARBA" id="ARBA00023015"/>
    </source>
</evidence>
<name>A0A317NJZ8_9NOCA</name>
<dbReference type="InterPro" id="IPR009057">
    <property type="entry name" value="Homeodomain-like_sf"/>
</dbReference>
<dbReference type="PANTHER" id="PTHR30055">
    <property type="entry name" value="HTH-TYPE TRANSCRIPTIONAL REGULATOR RUTR"/>
    <property type="match status" value="1"/>
</dbReference>
<accession>A0A317NJZ8</accession>
<protein>
    <submittedName>
        <fullName evidence="6">TetR family transcriptional regulator</fullName>
    </submittedName>
</protein>
<comment type="caution">
    <text evidence="6">The sequence shown here is derived from an EMBL/GenBank/DDBJ whole genome shotgun (WGS) entry which is preliminary data.</text>
</comment>